<keyword evidence="3 5" id="KW-0288">FMN</keyword>
<feature type="binding site" evidence="5">
    <location>
        <begin position="12"/>
        <end position="14"/>
    </location>
    <ligand>
        <name>FMN</name>
        <dbReference type="ChEBI" id="CHEBI:58210"/>
    </ligand>
</feature>
<keyword evidence="2 5" id="KW-0285">Flavoprotein</keyword>
<feature type="domain" description="Flavoprotein" evidence="6">
    <location>
        <begin position="5"/>
        <end position="175"/>
    </location>
</feature>
<feature type="binding site" evidence="5">
    <location>
        <begin position="90"/>
        <end position="93"/>
    </location>
    <ligand>
        <name>FMN</name>
        <dbReference type="ChEBI" id="CHEBI:58210"/>
    </ligand>
</feature>
<comment type="caution">
    <text evidence="7">The sequence shown here is derived from an EMBL/GenBank/DDBJ whole genome shotgun (WGS) entry which is preliminary data.</text>
</comment>
<comment type="caution">
    <text evidence="5">Lacks conserved residue(s) required for the propagation of feature annotation.</text>
</comment>
<dbReference type="InterPro" id="IPR036551">
    <property type="entry name" value="Flavin_trans-like"/>
</dbReference>
<feature type="binding site" evidence="5">
    <location>
        <position position="155"/>
    </location>
    <ligand>
        <name>dimethylallyl phosphate</name>
        <dbReference type="ChEBI" id="CHEBI:88052"/>
    </ligand>
</feature>
<dbReference type="NCBIfam" id="TIGR00421">
    <property type="entry name" value="ubiX_pad"/>
    <property type="match status" value="1"/>
</dbReference>
<name>A0ABS7MKZ8_9ACTN</name>
<evidence type="ECO:0000256" key="5">
    <source>
        <dbReference type="HAMAP-Rule" id="MF_01984"/>
    </source>
</evidence>
<evidence type="ECO:0000313" key="7">
    <source>
        <dbReference type="EMBL" id="MBY4797723.1"/>
    </source>
</evidence>
<dbReference type="RefSeq" id="WP_222199439.1">
    <property type="nucleotide sequence ID" value="NZ_JAIMFO010000006.1"/>
</dbReference>
<comment type="catalytic activity">
    <reaction evidence="5">
        <text>dimethylallyl phosphate + FMNH2 = prenylated FMNH2 + phosphate</text>
        <dbReference type="Rhea" id="RHEA:37743"/>
        <dbReference type="ChEBI" id="CHEBI:43474"/>
        <dbReference type="ChEBI" id="CHEBI:57618"/>
        <dbReference type="ChEBI" id="CHEBI:87467"/>
        <dbReference type="ChEBI" id="CHEBI:88052"/>
        <dbReference type="EC" id="2.5.1.129"/>
    </reaction>
</comment>
<feature type="binding site" evidence="5">
    <location>
        <position position="39"/>
    </location>
    <ligand>
        <name>FMN</name>
        <dbReference type="ChEBI" id="CHEBI:58210"/>
    </ligand>
</feature>
<gene>
    <name evidence="5" type="primary">ubiX</name>
    <name evidence="7" type="ORF">K6V98_05050</name>
</gene>
<evidence type="ECO:0000256" key="3">
    <source>
        <dbReference type="ARBA" id="ARBA00022643"/>
    </source>
</evidence>
<dbReference type="EC" id="2.5.1.129" evidence="5"/>
<dbReference type="SUPFAM" id="SSF52507">
    <property type="entry name" value="Homo-oligomeric flavin-containing Cys decarboxylases, HFCD"/>
    <property type="match status" value="1"/>
</dbReference>
<evidence type="ECO:0000256" key="1">
    <source>
        <dbReference type="ARBA" id="ARBA00022602"/>
    </source>
</evidence>
<keyword evidence="4 5" id="KW-0808">Transferase</keyword>
<feature type="binding site" evidence="5">
    <location>
        <position position="125"/>
    </location>
    <ligand>
        <name>FMN</name>
        <dbReference type="ChEBI" id="CHEBI:58210"/>
    </ligand>
</feature>
<dbReference type="Gene3D" id="3.40.50.1950">
    <property type="entry name" value="Flavin prenyltransferase-like"/>
    <property type="match status" value="1"/>
</dbReference>
<dbReference type="InterPro" id="IPR003382">
    <property type="entry name" value="Flavoprotein"/>
</dbReference>
<evidence type="ECO:0000256" key="4">
    <source>
        <dbReference type="ARBA" id="ARBA00022679"/>
    </source>
</evidence>
<dbReference type="Pfam" id="PF02441">
    <property type="entry name" value="Flavoprotein"/>
    <property type="match status" value="1"/>
</dbReference>
<sequence length="190" mass="20791">MEKRRIVVGVSGATGVCMARYLLTELASHECVETHLVVSAGARRTWELECCEPIDALLALADHVHSAENLAACISSGSFQTDGMIVLPCSMKTLAQIAHGIADNLLSRSADVCLKEGRRVVLAPREMPLGAVHLRNLKLAAELGCVIMPPMLTFYNGPVSVEDQIWHIVGKILRQFHIEPQRFHGWEGAE</sequence>
<dbReference type="Proteomes" id="UP000700908">
    <property type="component" value="Unassembled WGS sequence"/>
</dbReference>
<dbReference type="HAMAP" id="MF_01984">
    <property type="entry name" value="ubiX_pad"/>
    <property type="match status" value="1"/>
</dbReference>
<keyword evidence="8" id="KW-1185">Reference proteome</keyword>
<feature type="binding site" evidence="5">
    <location>
        <position position="171"/>
    </location>
    <ligand>
        <name>dimethylallyl phosphate</name>
        <dbReference type="ChEBI" id="CHEBI:88052"/>
    </ligand>
</feature>
<reference evidence="7 8" key="1">
    <citation type="submission" date="2021-08" db="EMBL/GenBank/DDBJ databases">
        <title>Collinsella faecalis sp. nov. isolated from swine faeces.</title>
        <authorList>
            <person name="Oh B.S."/>
            <person name="Lee J.H."/>
        </authorList>
    </citation>
    <scope>NUCLEOTIDE SEQUENCE [LARGE SCALE GENOMIC DNA]</scope>
    <source>
        <strain evidence="7 8">AGMB00827</strain>
    </source>
</reference>
<protein>
    <recommendedName>
        <fullName evidence="5">Flavin prenyltransferase UbiX</fullName>
        <ecNumber evidence="5">2.5.1.129</ecNumber>
    </recommendedName>
</protein>
<keyword evidence="1 5" id="KW-0637">Prenyltransferase</keyword>
<organism evidence="7 8">
    <name type="scientific">Collinsella ureilytica</name>
    <dbReference type="NCBI Taxonomy" id="2869515"/>
    <lineage>
        <taxon>Bacteria</taxon>
        <taxon>Bacillati</taxon>
        <taxon>Actinomycetota</taxon>
        <taxon>Coriobacteriia</taxon>
        <taxon>Coriobacteriales</taxon>
        <taxon>Coriobacteriaceae</taxon>
        <taxon>Collinsella</taxon>
    </lineage>
</organism>
<dbReference type="InterPro" id="IPR004507">
    <property type="entry name" value="UbiX-like"/>
</dbReference>
<comment type="similarity">
    <text evidence="5">Belongs to the UbiX/PAD1 family.</text>
</comment>
<dbReference type="NCBIfam" id="NF004685">
    <property type="entry name" value="PRK06029.1"/>
    <property type="match status" value="1"/>
</dbReference>
<dbReference type="EMBL" id="JAIMFO010000006">
    <property type="protein sequence ID" value="MBY4797723.1"/>
    <property type="molecule type" value="Genomic_DNA"/>
</dbReference>
<proteinExistence type="inferred from homology"/>
<evidence type="ECO:0000313" key="8">
    <source>
        <dbReference type="Proteomes" id="UP000700908"/>
    </source>
</evidence>
<evidence type="ECO:0000259" key="6">
    <source>
        <dbReference type="Pfam" id="PF02441"/>
    </source>
</evidence>
<accession>A0ABS7MKZ8</accession>
<evidence type="ECO:0000256" key="2">
    <source>
        <dbReference type="ARBA" id="ARBA00022630"/>
    </source>
</evidence>
<comment type="function">
    <text evidence="5">Flavin prenyltransferase that catalyzes the synthesis of the prenylated FMN cofactor (prenyl-FMN) for 4-hydroxy-3-polyprenylbenzoic acid decarboxylase UbiD. The prenyltransferase is metal-independent and links a dimethylallyl moiety from dimethylallyl monophosphate (DMAP) to the flavin N5 and C6 atoms of FMN.</text>
</comment>